<evidence type="ECO:0000259" key="6">
    <source>
        <dbReference type="PROSITE" id="PS51462"/>
    </source>
</evidence>
<evidence type="ECO:0000256" key="2">
    <source>
        <dbReference type="ARBA" id="ARBA00005582"/>
    </source>
</evidence>
<dbReference type="CDD" id="cd04685">
    <property type="entry name" value="NUDIX_Hydrolase"/>
    <property type="match status" value="1"/>
</dbReference>
<dbReference type="PROSITE" id="PS51462">
    <property type="entry name" value="NUDIX"/>
    <property type="match status" value="1"/>
</dbReference>
<comment type="cofactor">
    <cofactor evidence="1">
        <name>Mg(2+)</name>
        <dbReference type="ChEBI" id="CHEBI:18420"/>
    </cofactor>
</comment>
<dbReference type="InterPro" id="IPR020476">
    <property type="entry name" value="Nudix_hydrolase"/>
</dbReference>
<keyword evidence="8" id="KW-1185">Reference proteome</keyword>
<dbReference type="GO" id="GO:0016787">
    <property type="term" value="F:hydrolase activity"/>
    <property type="evidence" value="ECO:0007669"/>
    <property type="project" value="UniProtKB-KW"/>
</dbReference>
<dbReference type="PRINTS" id="PR00502">
    <property type="entry name" value="NUDIXFAMILY"/>
</dbReference>
<keyword evidence="3 5" id="KW-0378">Hydrolase</keyword>
<dbReference type="Pfam" id="PF00293">
    <property type="entry name" value="NUDIX"/>
    <property type="match status" value="1"/>
</dbReference>
<protein>
    <submittedName>
        <fullName evidence="7">NUDIX hydrolase</fullName>
    </submittedName>
</protein>
<dbReference type="InterPro" id="IPR020084">
    <property type="entry name" value="NUDIX_hydrolase_CS"/>
</dbReference>
<proteinExistence type="inferred from homology"/>
<name>A0ABP4N1Q6_9ACTN</name>
<keyword evidence="4" id="KW-0460">Magnesium</keyword>
<dbReference type="InterPro" id="IPR000086">
    <property type="entry name" value="NUDIX_hydrolase_dom"/>
</dbReference>
<organism evidence="7 8">
    <name type="scientific">Dactylosporangium maewongense</name>
    <dbReference type="NCBI Taxonomy" id="634393"/>
    <lineage>
        <taxon>Bacteria</taxon>
        <taxon>Bacillati</taxon>
        <taxon>Actinomycetota</taxon>
        <taxon>Actinomycetes</taxon>
        <taxon>Micromonosporales</taxon>
        <taxon>Micromonosporaceae</taxon>
        <taxon>Dactylosporangium</taxon>
    </lineage>
</organism>
<evidence type="ECO:0000256" key="3">
    <source>
        <dbReference type="ARBA" id="ARBA00022801"/>
    </source>
</evidence>
<evidence type="ECO:0000256" key="5">
    <source>
        <dbReference type="RuleBase" id="RU003476"/>
    </source>
</evidence>
<dbReference type="PANTHER" id="PTHR43046">
    <property type="entry name" value="GDP-MANNOSE MANNOSYL HYDROLASE"/>
    <property type="match status" value="1"/>
</dbReference>
<evidence type="ECO:0000256" key="1">
    <source>
        <dbReference type="ARBA" id="ARBA00001946"/>
    </source>
</evidence>
<evidence type="ECO:0000256" key="4">
    <source>
        <dbReference type="ARBA" id="ARBA00022842"/>
    </source>
</evidence>
<dbReference type="Proteomes" id="UP001501470">
    <property type="component" value="Unassembled WGS sequence"/>
</dbReference>
<sequence length="163" mass="18116">MPLDPAPILRPSVRVLLIDNADQLLLFSAGERADGTLRWFTAGGGVHPGESHEQAALREIREETGLTDVTLGREVWRGRPWTTVRNGVTYEIEQRYFLARVTAFEIDTSGFEDFERATITGHRWWTVSELAATNDPLRPAGLPQLFAHLLSDGPPDEPIIVSG</sequence>
<comment type="similarity">
    <text evidence="2 5">Belongs to the Nudix hydrolase family.</text>
</comment>
<dbReference type="InterPro" id="IPR015797">
    <property type="entry name" value="NUDIX_hydrolase-like_dom_sf"/>
</dbReference>
<dbReference type="Gene3D" id="3.90.79.10">
    <property type="entry name" value="Nucleoside Triphosphate Pyrophosphohydrolase"/>
    <property type="match status" value="1"/>
</dbReference>
<evidence type="ECO:0000313" key="7">
    <source>
        <dbReference type="EMBL" id="GAA1553587.1"/>
    </source>
</evidence>
<dbReference type="EMBL" id="BAAAQD010000023">
    <property type="protein sequence ID" value="GAA1553587.1"/>
    <property type="molecule type" value="Genomic_DNA"/>
</dbReference>
<dbReference type="PROSITE" id="PS00893">
    <property type="entry name" value="NUDIX_BOX"/>
    <property type="match status" value="1"/>
</dbReference>
<dbReference type="PANTHER" id="PTHR43046:SF12">
    <property type="entry name" value="GDP-MANNOSE MANNOSYL HYDROLASE"/>
    <property type="match status" value="1"/>
</dbReference>
<dbReference type="RefSeq" id="WP_344510021.1">
    <property type="nucleotide sequence ID" value="NZ_BAAAQD010000023.1"/>
</dbReference>
<comment type="caution">
    <text evidence="7">The sequence shown here is derived from an EMBL/GenBank/DDBJ whole genome shotgun (WGS) entry which is preliminary data.</text>
</comment>
<accession>A0ABP4N1Q6</accession>
<evidence type="ECO:0000313" key="8">
    <source>
        <dbReference type="Proteomes" id="UP001501470"/>
    </source>
</evidence>
<dbReference type="SUPFAM" id="SSF55811">
    <property type="entry name" value="Nudix"/>
    <property type="match status" value="1"/>
</dbReference>
<reference evidence="8" key="1">
    <citation type="journal article" date="2019" name="Int. J. Syst. Evol. Microbiol.">
        <title>The Global Catalogue of Microorganisms (GCM) 10K type strain sequencing project: providing services to taxonomists for standard genome sequencing and annotation.</title>
        <authorList>
            <consortium name="The Broad Institute Genomics Platform"/>
            <consortium name="The Broad Institute Genome Sequencing Center for Infectious Disease"/>
            <person name="Wu L."/>
            <person name="Ma J."/>
        </authorList>
    </citation>
    <scope>NUCLEOTIDE SEQUENCE [LARGE SCALE GENOMIC DNA]</scope>
    <source>
        <strain evidence="8">JCM 15933</strain>
    </source>
</reference>
<gene>
    <name evidence="7" type="ORF">GCM10009827_087900</name>
</gene>
<feature type="domain" description="Nudix hydrolase" evidence="6">
    <location>
        <begin position="8"/>
        <end position="147"/>
    </location>
</feature>